<dbReference type="PROSITE" id="PS51352">
    <property type="entry name" value="THIOREDOXIN_2"/>
    <property type="match status" value="1"/>
</dbReference>
<comment type="subcellular location">
    <subcellularLocation>
        <location evidence="1">Cell envelope</location>
    </subcellularLocation>
</comment>
<keyword evidence="8" id="KW-1185">Reference proteome</keyword>
<feature type="chain" id="PRO_5012933267" evidence="5">
    <location>
        <begin position="22"/>
        <end position="192"/>
    </location>
</feature>
<accession>A0A1S9P7Z7</accession>
<dbReference type="CDD" id="cd02966">
    <property type="entry name" value="TlpA_like_family"/>
    <property type="match status" value="1"/>
</dbReference>
<comment type="caution">
    <text evidence="7">The sequence shown here is derived from an EMBL/GenBank/DDBJ whole genome shotgun (WGS) entry which is preliminary data.</text>
</comment>
<feature type="signal peptide" evidence="5">
    <location>
        <begin position="1"/>
        <end position="21"/>
    </location>
</feature>
<reference evidence="7 8" key="1">
    <citation type="submission" date="2016-07" db="EMBL/GenBank/DDBJ databases">
        <title>Genomic analysis of zinc-resistant bacterium Mucilaginibacter pedocola TBZ30.</title>
        <authorList>
            <person name="Huang J."/>
            <person name="Tang J."/>
        </authorList>
    </citation>
    <scope>NUCLEOTIDE SEQUENCE [LARGE SCALE GENOMIC DNA]</scope>
    <source>
        <strain evidence="7 8">TBZ30</strain>
    </source>
</reference>
<evidence type="ECO:0000256" key="3">
    <source>
        <dbReference type="ARBA" id="ARBA00023157"/>
    </source>
</evidence>
<dbReference type="InterPro" id="IPR000866">
    <property type="entry name" value="AhpC/TSA"/>
</dbReference>
<keyword evidence="4" id="KW-0676">Redox-active center</keyword>
<keyword evidence="2" id="KW-0201">Cytochrome c-type biogenesis</keyword>
<evidence type="ECO:0000256" key="1">
    <source>
        <dbReference type="ARBA" id="ARBA00004196"/>
    </source>
</evidence>
<dbReference type="GO" id="GO:0030313">
    <property type="term" value="C:cell envelope"/>
    <property type="evidence" value="ECO:0007669"/>
    <property type="project" value="UniProtKB-SubCell"/>
</dbReference>
<keyword evidence="5" id="KW-0732">Signal</keyword>
<dbReference type="GO" id="GO:0017004">
    <property type="term" value="P:cytochrome complex assembly"/>
    <property type="evidence" value="ECO:0007669"/>
    <property type="project" value="UniProtKB-KW"/>
</dbReference>
<name>A0A1S9P7Z7_9SPHI</name>
<dbReference type="EMBL" id="MBTF01000037">
    <property type="protein sequence ID" value="OOQ56967.1"/>
    <property type="molecule type" value="Genomic_DNA"/>
</dbReference>
<dbReference type="OrthoDB" id="9815205at2"/>
<dbReference type="RefSeq" id="WP_078350838.1">
    <property type="nucleotide sequence ID" value="NZ_MBTF01000037.1"/>
</dbReference>
<evidence type="ECO:0000313" key="7">
    <source>
        <dbReference type="EMBL" id="OOQ56967.1"/>
    </source>
</evidence>
<dbReference type="InterPro" id="IPR036249">
    <property type="entry name" value="Thioredoxin-like_sf"/>
</dbReference>
<dbReference type="PANTHER" id="PTHR42852">
    <property type="entry name" value="THIOL:DISULFIDE INTERCHANGE PROTEIN DSBE"/>
    <property type="match status" value="1"/>
</dbReference>
<evidence type="ECO:0000259" key="6">
    <source>
        <dbReference type="PROSITE" id="PS51352"/>
    </source>
</evidence>
<dbReference type="AlphaFoldDB" id="A0A1S9P7Z7"/>
<dbReference type="Proteomes" id="UP000189739">
    <property type="component" value="Unassembled WGS sequence"/>
</dbReference>
<sequence>MKIKHLLFTGALLLSAFIAGAQSVQPATAATPEVDRGYLVKTGDTAPSDFELQLTDGTKTSLKQLEGKIVILQFTASWCEVCREEMPHLEKDVWQAYKDKGVVLIGVDRDEPLKKVKAFRKFMNISYPLALDPGADIFGRFANKKSGVTRNVVIDRDGKIAYLTRLYDEQEFAGMLKAIDDLVNKPVAALNN</sequence>
<organism evidence="7 8">
    <name type="scientific">Mucilaginibacter pedocola</name>
    <dbReference type="NCBI Taxonomy" id="1792845"/>
    <lineage>
        <taxon>Bacteria</taxon>
        <taxon>Pseudomonadati</taxon>
        <taxon>Bacteroidota</taxon>
        <taxon>Sphingobacteriia</taxon>
        <taxon>Sphingobacteriales</taxon>
        <taxon>Sphingobacteriaceae</taxon>
        <taxon>Mucilaginibacter</taxon>
    </lineage>
</organism>
<dbReference type="InterPro" id="IPR050553">
    <property type="entry name" value="Thioredoxin_ResA/DsbE_sf"/>
</dbReference>
<dbReference type="GO" id="GO:0016491">
    <property type="term" value="F:oxidoreductase activity"/>
    <property type="evidence" value="ECO:0007669"/>
    <property type="project" value="InterPro"/>
</dbReference>
<dbReference type="Gene3D" id="3.40.30.10">
    <property type="entry name" value="Glutaredoxin"/>
    <property type="match status" value="1"/>
</dbReference>
<evidence type="ECO:0000256" key="4">
    <source>
        <dbReference type="ARBA" id="ARBA00023284"/>
    </source>
</evidence>
<dbReference type="Pfam" id="PF00578">
    <property type="entry name" value="AhpC-TSA"/>
    <property type="match status" value="1"/>
</dbReference>
<feature type="domain" description="Thioredoxin" evidence="6">
    <location>
        <begin position="40"/>
        <end position="184"/>
    </location>
</feature>
<dbReference type="GO" id="GO:0016209">
    <property type="term" value="F:antioxidant activity"/>
    <property type="evidence" value="ECO:0007669"/>
    <property type="project" value="InterPro"/>
</dbReference>
<evidence type="ECO:0000256" key="2">
    <source>
        <dbReference type="ARBA" id="ARBA00022748"/>
    </source>
</evidence>
<protein>
    <submittedName>
        <fullName evidence="7">Redoxin</fullName>
    </submittedName>
</protein>
<dbReference type="SUPFAM" id="SSF52833">
    <property type="entry name" value="Thioredoxin-like"/>
    <property type="match status" value="1"/>
</dbReference>
<gene>
    <name evidence="7" type="ORF">BC343_15615</name>
</gene>
<evidence type="ECO:0000256" key="5">
    <source>
        <dbReference type="SAM" id="SignalP"/>
    </source>
</evidence>
<keyword evidence="3" id="KW-1015">Disulfide bond</keyword>
<dbReference type="PANTHER" id="PTHR42852:SF6">
    <property type="entry name" value="THIOL:DISULFIDE INTERCHANGE PROTEIN DSBE"/>
    <property type="match status" value="1"/>
</dbReference>
<proteinExistence type="predicted"/>
<dbReference type="STRING" id="1792845.BC343_15615"/>
<dbReference type="InterPro" id="IPR013766">
    <property type="entry name" value="Thioredoxin_domain"/>
</dbReference>
<evidence type="ECO:0000313" key="8">
    <source>
        <dbReference type="Proteomes" id="UP000189739"/>
    </source>
</evidence>